<dbReference type="InterPro" id="IPR005467">
    <property type="entry name" value="His_kinase_dom"/>
</dbReference>
<organism evidence="14 15">
    <name type="scientific">Asticcacaulis endophyticus</name>
    <dbReference type="NCBI Taxonomy" id="1395890"/>
    <lineage>
        <taxon>Bacteria</taxon>
        <taxon>Pseudomonadati</taxon>
        <taxon>Pseudomonadota</taxon>
        <taxon>Alphaproteobacteria</taxon>
        <taxon>Caulobacterales</taxon>
        <taxon>Caulobacteraceae</taxon>
        <taxon>Asticcacaulis</taxon>
    </lineage>
</organism>
<comment type="caution">
    <text evidence="14">The sequence shown here is derived from an EMBL/GenBank/DDBJ whole genome shotgun (WGS) entry which is preliminary data.</text>
</comment>
<evidence type="ECO:0000256" key="12">
    <source>
        <dbReference type="SAM" id="Phobius"/>
    </source>
</evidence>
<keyword evidence="8" id="KW-0418">Kinase</keyword>
<keyword evidence="12" id="KW-0812">Transmembrane</keyword>
<gene>
    <name evidence="14" type="ORF">GCM10011273_04100</name>
</gene>
<proteinExistence type="predicted"/>
<reference evidence="14" key="2">
    <citation type="submission" date="2020-09" db="EMBL/GenBank/DDBJ databases">
        <authorList>
            <person name="Sun Q."/>
            <person name="Kim S."/>
        </authorList>
    </citation>
    <scope>NUCLEOTIDE SEQUENCE</scope>
    <source>
        <strain evidence="14">KCTC 32296</strain>
    </source>
</reference>
<feature type="domain" description="Histidine kinase" evidence="13">
    <location>
        <begin position="206"/>
        <end position="460"/>
    </location>
</feature>
<feature type="transmembrane region" description="Helical" evidence="12">
    <location>
        <begin position="12"/>
        <end position="29"/>
    </location>
</feature>
<evidence type="ECO:0000256" key="8">
    <source>
        <dbReference type="ARBA" id="ARBA00022777"/>
    </source>
</evidence>
<evidence type="ECO:0000256" key="10">
    <source>
        <dbReference type="ARBA" id="ARBA00023012"/>
    </source>
</evidence>
<dbReference type="PROSITE" id="PS50109">
    <property type="entry name" value="HIS_KIN"/>
    <property type="match status" value="1"/>
</dbReference>
<keyword evidence="5" id="KW-0597">Phosphoprotein</keyword>
<dbReference type="Proteomes" id="UP000662572">
    <property type="component" value="Unassembled WGS sequence"/>
</dbReference>
<dbReference type="PANTHER" id="PTHR45453">
    <property type="entry name" value="PHOSPHATE REGULON SENSOR PROTEIN PHOR"/>
    <property type="match status" value="1"/>
</dbReference>
<dbReference type="SUPFAM" id="SSF47384">
    <property type="entry name" value="Homodimeric domain of signal transducing histidine kinase"/>
    <property type="match status" value="1"/>
</dbReference>
<keyword evidence="15" id="KW-1185">Reference proteome</keyword>
<dbReference type="Gene3D" id="1.10.287.130">
    <property type="match status" value="1"/>
</dbReference>
<dbReference type="GO" id="GO:0016036">
    <property type="term" value="P:cellular response to phosphate starvation"/>
    <property type="evidence" value="ECO:0007669"/>
    <property type="project" value="TreeGrafter"/>
</dbReference>
<dbReference type="AlphaFoldDB" id="A0A918PTK4"/>
<keyword evidence="4" id="KW-1003">Cell membrane</keyword>
<evidence type="ECO:0000256" key="5">
    <source>
        <dbReference type="ARBA" id="ARBA00022553"/>
    </source>
</evidence>
<dbReference type="InterPro" id="IPR004358">
    <property type="entry name" value="Sig_transdc_His_kin-like_C"/>
</dbReference>
<comment type="subcellular location">
    <subcellularLocation>
        <location evidence="2">Cell membrane</location>
    </subcellularLocation>
</comment>
<dbReference type="Gene3D" id="3.30.565.10">
    <property type="entry name" value="Histidine kinase-like ATPase, C-terminal domain"/>
    <property type="match status" value="1"/>
</dbReference>
<dbReference type="GO" id="GO:0000155">
    <property type="term" value="F:phosphorelay sensor kinase activity"/>
    <property type="evidence" value="ECO:0007669"/>
    <property type="project" value="InterPro"/>
</dbReference>
<evidence type="ECO:0000256" key="6">
    <source>
        <dbReference type="ARBA" id="ARBA00022679"/>
    </source>
</evidence>
<dbReference type="SMART" id="SM00388">
    <property type="entry name" value="HisKA"/>
    <property type="match status" value="1"/>
</dbReference>
<keyword evidence="10" id="KW-0902">Two-component regulatory system</keyword>
<dbReference type="InterPro" id="IPR003661">
    <property type="entry name" value="HisK_dim/P_dom"/>
</dbReference>
<evidence type="ECO:0000256" key="7">
    <source>
        <dbReference type="ARBA" id="ARBA00022741"/>
    </source>
</evidence>
<feature type="transmembrane region" description="Helical" evidence="12">
    <location>
        <begin position="35"/>
        <end position="55"/>
    </location>
</feature>
<evidence type="ECO:0000256" key="11">
    <source>
        <dbReference type="ARBA" id="ARBA00023136"/>
    </source>
</evidence>
<evidence type="ECO:0000313" key="15">
    <source>
        <dbReference type="Proteomes" id="UP000662572"/>
    </source>
</evidence>
<dbReference type="FunFam" id="1.10.287.130:FF:000008">
    <property type="entry name" value="Two-component sensor histidine kinase"/>
    <property type="match status" value="1"/>
</dbReference>
<evidence type="ECO:0000259" key="13">
    <source>
        <dbReference type="PROSITE" id="PS50109"/>
    </source>
</evidence>
<evidence type="ECO:0000256" key="2">
    <source>
        <dbReference type="ARBA" id="ARBA00004236"/>
    </source>
</evidence>
<keyword evidence="12" id="KW-1133">Transmembrane helix</keyword>
<dbReference type="Pfam" id="PF00512">
    <property type="entry name" value="HisKA"/>
    <property type="match status" value="1"/>
</dbReference>
<dbReference type="InterPro" id="IPR036097">
    <property type="entry name" value="HisK_dim/P_sf"/>
</dbReference>
<dbReference type="SMART" id="SM00387">
    <property type="entry name" value="HATPase_c"/>
    <property type="match status" value="1"/>
</dbReference>
<dbReference type="PANTHER" id="PTHR45453:SF1">
    <property type="entry name" value="PHOSPHATE REGULON SENSOR PROTEIN PHOR"/>
    <property type="match status" value="1"/>
</dbReference>
<dbReference type="EC" id="2.7.13.3" evidence="3"/>
<evidence type="ECO:0000256" key="1">
    <source>
        <dbReference type="ARBA" id="ARBA00000085"/>
    </source>
</evidence>
<evidence type="ECO:0000256" key="3">
    <source>
        <dbReference type="ARBA" id="ARBA00012438"/>
    </source>
</evidence>
<keyword evidence="7" id="KW-0547">Nucleotide-binding</keyword>
<keyword evidence="9" id="KW-0067">ATP-binding</keyword>
<sequence>MPDYKPPAKHYVPLGAILAFAGLIIMAAIPDFQPYTAWASLILVAYGLISCYSRLQTYLEVQAAKPAQEIRVKVQPEGPSFQEVLRAMPDPVLVVSGLEPDDIAGRWVVFANKAAMKLFRMEREGGLLVSYIRNPELLEAVDEALFGNVSRSTLFDETGGAQDRFWQSWTSPLPVEGTGKRLALMVMRDETDVRRIERMRADFLANASHELRTPLASLSGFIDTLRGHAKDDEGARDKFLSIMAAQADRMGRLINDLLSLSRIEMNEHVPPTGEADIPLAVKDVVDSLTILAQEKGVAISVTAPKPGLFPVIGDRDQILQVVQNLTDNALKYAPEGSVVEIEVLLDQALPQASAPAEGQASRLMLLRPDRQLNDVYTVVRVRDHGPGIRREFLPRLAERFYRVEGQKSGNKLGTGLGLAIVKHIISRHRGGLVVESVASEAQASAEGQKSERVASLPVNEIRTFTAFSAYFPQKSVYGQIPVGPRLLNDDLKHTG</sequence>
<dbReference type="SUPFAM" id="SSF55874">
    <property type="entry name" value="ATPase domain of HSP90 chaperone/DNA topoisomerase II/histidine kinase"/>
    <property type="match status" value="1"/>
</dbReference>
<dbReference type="InterPro" id="IPR036890">
    <property type="entry name" value="HATPase_C_sf"/>
</dbReference>
<dbReference type="GO" id="GO:0005886">
    <property type="term" value="C:plasma membrane"/>
    <property type="evidence" value="ECO:0007669"/>
    <property type="project" value="UniProtKB-SubCell"/>
</dbReference>
<dbReference type="GO" id="GO:0004721">
    <property type="term" value="F:phosphoprotein phosphatase activity"/>
    <property type="evidence" value="ECO:0007669"/>
    <property type="project" value="TreeGrafter"/>
</dbReference>
<dbReference type="InterPro" id="IPR003594">
    <property type="entry name" value="HATPase_dom"/>
</dbReference>
<reference evidence="14" key="1">
    <citation type="journal article" date="2014" name="Int. J. Syst. Evol. Microbiol.">
        <title>Complete genome sequence of Corynebacterium casei LMG S-19264T (=DSM 44701T), isolated from a smear-ripened cheese.</title>
        <authorList>
            <consortium name="US DOE Joint Genome Institute (JGI-PGF)"/>
            <person name="Walter F."/>
            <person name="Albersmeier A."/>
            <person name="Kalinowski J."/>
            <person name="Ruckert C."/>
        </authorList>
    </citation>
    <scope>NUCLEOTIDE SEQUENCE</scope>
    <source>
        <strain evidence="14">KCTC 32296</strain>
    </source>
</reference>
<protein>
    <recommendedName>
        <fullName evidence="3">histidine kinase</fullName>
        <ecNumber evidence="3">2.7.13.3</ecNumber>
    </recommendedName>
</protein>
<comment type="catalytic activity">
    <reaction evidence="1">
        <text>ATP + protein L-histidine = ADP + protein N-phospho-L-histidine.</text>
        <dbReference type="EC" id="2.7.13.3"/>
    </reaction>
</comment>
<evidence type="ECO:0000256" key="4">
    <source>
        <dbReference type="ARBA" id="ARBA00022475"/>
    </source>
</evidence>
<dbReference type="EMBL" id="BMZB01000001">
    <property type="protein sequence ID" value="GGZ22425.1"/>
    <property type="molecule type" value="Genomic_DNA"/>
</dbReference>
<evidence type="ECO:0000256" key="9">
    <source>
        <dbReference type="ARBA" id="ARBA00022840"/>
    </source>
</evidence>
<name>A0A918PTK4_9CAUL</name>
<evidence type="ECO:0000313" key="14">
    <source>
        <dbReference type="EMBL" id="GGZ22425.1"/>
    </source>
</evidence>
<dbReference type="CDD" id="cd00075">
    <property type="entry name" value="HATPase"/>
    <property type="match status" value="1"/>
</dbReference>
<dbReference type="Pfam" id="PF02518">
    <property type="entry name" value="HATPase_c"/>
    <property type="match status" value="1"/>
</dbReference>
<keyword evidence="11 12" id="KW-0472">Membrane</keyword>
<dbReference type="RefSeq" id="WP_189484696.1">
    <property type="nucleotide sequence ID" value="NZ_BMZB01000001.1"/>
</dbReference>
<dbReference type="InterPro" id="IPR050351">
    <property type="entry name" value="BphY/WalK/GraS-like"/>
</dbReference>
<dbReference type="GO" id="GO:0005524">
    <property type="term" value="F:ATP binding"/>
    <property type="evidence" value="ECO:0007669"/>
    <property type="project" value="UniProtKB-KW"/>
</dbReference>
<accession>A0A918PTK4</accession>
<dbReference type="CDD" id="cd00082">
    <property type="entry name" value="HisKA"/>
    <property type="match status" value="1"/>
</dbReference>
<dbReference type="PRINTS" id="PR00344">
    <property type="entry name" value="BCTRLSENSOR"/>
</dbReference>
<keyword evidence="6" id="KW-0808">Transferase</keyword>